<dbReference type="NCBIfam" id="TIGR00472">
    <property type="entry name" value="pheT_bact"/>
    <property type="match status" value="1"/>
</dbReference>
<evidence type="ECO:0000256" key="6">
    <source>
        <dbReference type="ARBA" id="ARBA00022598"/>
    </source>
</evidence>
<dbReference type="Gene3D" id="2.40.50.140">
    <property type="entry name" value="Nucleic acid-binding proteins"/>
    <property type="match status" value="1"/>
</dbReference>
<dbReference type="GO" id="GO:0000287">
    <property type="term" value="F:magnesium ion binding"/>
    <property type="evidence" value="ECO:0007669"/>
    <property type="project" value="UniProtKB-UniRule"/>
</dbReference>
<dbReference type="InterPro" id="IPR002547">
    <property type="entry name" value="tRNA-bd_dom"/>
</dbReference>
<evidence type="ECO:0000256" key="4">
    <source>
        <dbReference type="ARBA" id="ARBA00022490"/>
    </source>
</evidence>
<evidence type="ECO:0000259" key="17">
    <source>
        <dbReference type="PROSITE" id="PS50886"/>
    </source>
</evidence>
<evidence type="ECO:0000256" key="11">
    <source>
        <dbReference type="ARBA" id="ARBA00022884"/>
    </source>
</evidence>
<dbReference type="PANTHER" id="PTHR10947:SF0">
    <property type="entry name" value="PHENYLALANINE--TRNA LIGASE BETA SUBUNIT"/>
    <property type="match status" value="1"/>
</dbReference>
<dbReference type="AlphaFoldDB" id="A0A855X4U9"/>
<dbReference type="InterPro" id="IPR009061">
    <property type="entry name" value="DNA-bd_dom_put_sf"/>
</dbReference>
<comment type="similarity">
    <text evidence="2 15">Belongs to the phenylalanyl-tRNA synthetase beta subunit family. Type 1 subfamily.</text>
</comment>
<dbReference type="SUPFAM" id="SSF46955">
    <property type="entry name" value="Putative DNA-binding domain"/>
    <property type="match status" value="1"/>
</dbReference>
<dbReference type="InterPro" id="IPR033714">
    <property type="entry name" value="tRNA_bind_bactPheRS"/>
</dbReference>
<gene>
    <name evidence="15" type="primary">pheT</name>
    <name evidence="20" type="ORF">C3F09_07620</name>
</gene>
<keyword evidence="6 15" id="KW-0436">Ligase</keyword>
<keyword evidence="5 16" id="KW-0820">tRNA-binding</keyword>
<evidence type="ECO:0000256" key="7">
    <source>
        <dbReference type="ARBA" id="ARBA00022723"/>
    </source>
</evidence>
<dbReference type="CDD" id="cd02796">
    <property type="entry name" value="tRNA_bind_bactPheRS"/>
    <property type="match status" value="1"/>
</dbReference>
<evidence type="ECO:0000256" key="3">
    <source>
        <dbReference type="ARBA" id="ARBA00011209"/>
    </source>
</evidence>
<dbReference type="PROSITE" id="PS51447">
    <property type="entry name" value="FDX_ACB"/>
    <property type="match status" value="1"/>
</dbReference>
<dbReference type="GO" id="GO:0005524">
    <property type="term" value="F:ATP binding"/>
    <property type="evidence" value="ECO:0007669"/>
    <property type="project" value="UniProtKB-UniRule"/>
</dbReference>
<dbReference type="PROSITE" id="PS50886">
    <property type="entry name" value="TRBD"/>
    <property type="match status" value="1"/>
</dbReference>
<feature type="binding site" evidence="15">
    <location>
        <position position="453"/>
    </location>
    <ligand>
        <name>Mg(2+)</name>
        <dbReference type="ChEBI" id="CHEBI:18420"/>
        <note>shared with alpha subunit</note>
    </ligand>
</feature>
<evidence type="ECO:0000256" key="12">
    <source>
        <dbReference type="ARBA" id="ARBA00022917"/>
    </source>
</evidence>
<dbReference type="Pfam" id="PF03147">
    <property type="entry name" value="FDX-ACB"/>
    <property type="match status" value="1"/>
</dbReference>
<comment type="cofactor">
    <cofactor evidence="15">
        <name>Mg(2+)</name>
        <dbReference type="ChEBI" id="CHEBI:18420"/>
    </cofactor>
    <text evidence="15">Binds 2 magnesium ions per tetramer.</text>
</comment>
<evidence type="ECO:0000256" key="9">
    <source>
        <dbReference type="ARBA" id="ARBA00022840"/>
    </source>
</evidence>
<keyword evidence="4 15" id="KW-0963">Cytoplasm</keyword>
<dbReference type="FunFam" id="3.50.40.10:FF:000001">
    <property type="entry name" value="Phenylalanine--tRNA ligase beta subunit"/>
    <property type="match status" value="1"/>
</dbReference>
<feature type="binding site" evidence="15">
    <location>
        <position position="463"/>
    </location>
    <ligand>
        <name>Mg(2+)</name>
        <dbReference type="ChEBI" id="CHEBI:18420"/>
        <note>shared with alpha subunit</note>
    </ligand>
</feature>
<evidence type="ECO:0000256" key="16">
    <source>
        <dbReference type="PROSITE-ProRule" id="PRU00209"/>
    </source>
</evidence>
<dbReference type="SUPFAM" id="SSF55681">
    <property type="entry name" value="Class II aaRS and biotin synthetases"/>
    <property type="match status" value="1"/>
</dbReference>
<dbReference type="InterPro" id="IPR020825">
    <property type="entry name" value="Phe-tRNA_synthase-like_B3/B4"/>
</dbReference>
<dbReference type="SMART" id="SM00873">
    <property type="entry name" value="B3_4"/>
    <property type="match status" value="1"/>
</dbReference>
<dbReference type="Gene3D" id="3.30.56.10">
    <property type="match status" value="2"/>
</dbReference>
<dbReference type="InterPro" id="IPR005147">
    <property type="entry name" value="tRNA_synthase_B5-dom"/>
</dbReference>
<dbReference type="PROSITE" id="PS51483">
    <property type="entry name" value="B5"/>
    <property type="match status" value="1"/>
</dbReference>
<dbReference type="NCBIfam" id="NF045760">
    <property type="entry name" value="YtpR"/>
    <property type="match status" value="1"/>
</dbReference>
<protein>
    <recommendedName>
        <fullName evidence="15">Phenylalanine--tRNA ligase beta subunit</fullName>
        <ecNumber evidence="15">6.1.1.20</ecNumber>
    </recommendedName>
    <alternativeName>
        <fullName evidence="15">Phenylalanyl-tRNA synthetase beta subunit</fullName>
        <shortName evidence="15">PheRS</shortName>
    </alternativeName>
</protein>
<feature type="domain" description="TRNA-binding" evidence="17">
    <location>
        <begin position="39"/>
        <end position="147"/>
    </location>
</feature>
<evidence type="ECO:0000313" key="20">
    <source>
        <dbReference type="EMBL" id="PWB71583.1"/>
    </source>
</evidence>
<keyword evidence="10 15" id="KW-0460">Magnesium</keyword>
<dbReference type="GO" id="GO:0009328">
    <property type="term" value="C:phenylalanine-tRNA ligase complex"/>
    <property type="evidence" value="ECO:0007669"/>
    <property type="project" value="TreeGrafter"/>
</dbReference>
<dbReference type="GO" id="GO:0000049">
    <property type="term" value="F:tRNA binding"/>
    <property type="evidence" value="ECO:0007669"/>
    <property type="project" value="UniProtKB-UniRule"/>
</dbReference>
<dbReference type="Pfam" id="PF03484">
    <property type="entry name" value="B5"/>
    <property type="match status" value="1"/>
</dbReference>
<evidence type="ECO:0000256" key="5">
    <source>
        <dbReference type="ARBA" id="ARBA00022555"/>
    </source>
</evidence>
<dbReference type="Pfam" id="PF17759">
    <property type="entry name" value="tRNA_synthFbeta"/>
    <property type="match status" value="1"/>
</dbReference>
<dbReference type="InterPro" id="IPR004532">
    <property type="entry name" value="Phe-tRNA-ligase_IIc_bsu_bact"/>
</dbReference>
<keyword evidence="13 15" id="KW-0030">Aminoacyl-tRNA synthetase</keyword>
<sequence>MQVSYLWLKELTGLDWPVQEMADRLTLCGLACEEMKPTATHLKNVVVGEVLALAEVPGASKIRKATVSIGAQKLDLICGAPNVAVGQKVPVAMIGAVMHGGMEIKTVTIRGVQSSGMICSEAELGISDDHSGIMVLENDAPLGKPLAEWLDFDDYILGFEITPNRGDALSAIGIARDLAALGGVRLRRPNIALKEISEKAADVVKVRIDDPVGCPRYAARVIRNVRVGQSPWWVQKKLLTAGMRPISNVVDITNLVMLECGHPLHAFDLERFGSHEVVVRRAHDKEKFITLDESERELTSEVLMITNGRQGVAVGGVMGGLLSGITDRTNTILLEAAYFNPVVIRHGRKEIGLVTESSYRFERGADPNNVPYAIDRAAYLFQELCGGQVLNGVVDCYPRKIEPVKVALRPKRCNALMGVDLPTQRIKDILEGIEFGVSGDDPIAVTVPTFRPDTTTETDVIEEIARIHGWANIPDAVTNKGPLFTPVHPEEQFEWDVRRLLAGIGFDEIMGHGLAGSKISSTLSPDRPTVKISNPVSDDLDIMRNSMLPTALTITSHNHAHRIMDLRLFEIGAVYCPPSQNCDWSEPGRLSLVVTGQTPANWRDKARPFDFYDLKAAVETLAEHFHWPELSFRPVAEPCFDSSISYELLANGTLIGHAGRITAGLAKRFDIKQELYYAELMLPEMIAMSRKLSQFTPLPVYPSAPRDLAIVVGEETRVGEIVEKIKSVAGPLAESVSIFDLYIGKQIEKGKKSIGVSITYRSAERSLASDEVDKIQQDIITVLKRDFNAEIREK</sequence>
<evidence type="ECO:0000259" key="19">
    <source>
        <dbReference type="PROSITE" id="PS51483"/>
    </source>
</evidence>
<dbReference type="Gene3D" id="3.30.70.380">
    <property type="entry name" value="Ferrodoxin-fold anticodon-binding domain"/>
    <property type="match status" value="1"/>
</dbReference>
<evidence type="ECO:0000256" key="8">
    <source>
        <dbReference type="ARBA" id="ARBA00022741"/>
    </source>
</evidence>
<dbReference type="Gene3D" id="3.30.930.10">
    <property type="entry name" value="Bira Bifunctional Protein, Domain 2"/>
    <property type="match status" value="1"/>
</dbReference>
<dbReference type="Proteomes" id="UP000250918">
    <property type="component" value="Unassembled WGS sequence"/>
</dbReference>
<dbReference type="SUPFAM" id="SSF56037">
    <property type="entry name" value="PheT/TilS domain"/>
    <property type="match status" value="1"/>
</dbReference>
<evidence type="ECO:0000313" key="21">
    <source>
        <dbReference type="Proteomes" id="UP000250918"/>
    </source>
</evidence>
<dbReference type="CDD" id="cd00769">
    <property type="entry name" value="PheRS_beta_core"/>
    <property type="match status" value="1"/>
</dbReference>
<keyword evidence="12 15" id="KW-0648">Protein biosynthesis</keyword>
<evidence type="ECO:0000256" key="1">
    <source>
        <dbReference type="ARBA" id="ARBA00004496"/>
    </source>
</evidence>
<dbReference type="PANTHER" id="PTHR10947">
    <property type="entry name" value="PHENYLALANYL-TRNA SYNTHETASE BETA CHAIN AND LEUCINE-RICH REPEAT-CONTAINING PROTEIN 47"/>
    <property type="match status" value="1"/>
</dbReference>
<comment type="subunit">
    <text evidence="3 15">Tetramer of two alpha and two beta subunits.</text>
</comment>
<comment type="subcellular location">
    <subcellularLocation>
        <location evidence="1 15">Cytoplasm</location>
    </subcellularLocation>
</comment>
<evidence type="ECO:0000259" key="18">
    <source>
        <dbReference type="PROSITE" id="PS51447"/>
    </source>
</evidence>
<dbReference type="HAMAP" id="MF_00283">
    <property type="entry name" value="Phe_tRNA_synth_beta1"/>
    <property type="match status" value="1"/>
</dbReference>
<comment type="catalytic activity">
    <reaction evidence="14 15">
        <text>tRNA(Phe) + L-phenylalanine + ATP = L-phenylalanyl-tRNA(Phe) + AMP + diphosphate + H(+)</text>
        <dbReference type="Rhea" id="RHEA:19413"/>
        <dbReference type="Rhea" id="RHEA-COMP:9668"/>
        <dbReference type="Rhea" id="RHEA-COMP:9699"/>
        <dbReference type="ChEBI" id="CHEBI:15378"/>
        <dbReference type="ChEBI" id="CHEBI:30616"/>
        <dbReference type="ChEBI" id="CHEBI:33019"/>
        <dbReference type="ChEBI" id="CHEBI:58095"/>
        <dbReference type="ChEBI" id="CHEBI:78442"/>
        <dbReference type="ChEBI" id="CHEBI:78531"/>
        <dbReference type="ChEBI" id="CHEBI:456215"/>
        <dbReference type="EC" id="6.1.1.20"/>
    </reaction>
</comment>
<evidence type="ECO:0000256" key="14">
    <source>
        <dbReference type="ARBA" id="ARBA00049255"/>
    </source>
</evidence>
<dbReference type="InterPro" id="IPR005121">
    <property type="entry name" value="Fdx_antiC-bd"/>
</dbReference>
<dbReference type="SMART" id="SM00896">
    <property type="entry name" value="FDX-ACB"/>
    <property type="match status" value="1"/>
</dbReference>
<dbReference type="Pfam" id="PF03483">
    <property type="entry name" value="B3_4"/>
    <property type="match status" value="1"/>
</dbReference>
<dbReference type="SUPFAM" id="SSF50249">
    <property type="entry name" value="Nucleic acid-binding proteins"/>
    <property type="match status" value="1"/>
</dbReference>
<comment type="caution">
    <text evidence="20">The sequence shown here is derived from an EMBL/GenBank/DDBJ whole genome shotgun (WGS) entry which is preliminary data.</text>
</comment>
<dbReference type="InterPro" id="IPR041616">
    <property type="entry name" value="PheRS_beta_core"/>
</dbReference>
<dbReference type="Pfam" id="PF01588">
    <property type="entry name" value="tRNA_bind"/>
    <property type="match status" value="1"/>
</dbReference>
<dbReference type="InterPro" id="IPR012340">
    <property type="entry name" value="NA-bd_OB-fold"/>
</dbReference>
<dbReference type="GO" id="GO:0004826">
    <property type="term" value="F:phenylalanine-tRNA ligase activity"/>
    <property type="evidence" value="ECO:0007669"/>
    <property type="project" value="UniProtKB-UniRule"/>
</dbReference>
<dbReference type="InterPro" id="IPR045864">
    <property type="entry name" value="aa-tRNA-synth_II/BPL/LPL"/>
</dbReference>
<keyword evidence="11 16" id="KW-0694">RNA-binding</keyword>
<feature type="binding site" evidence="15">
    <location>
        <position position="462"/>
    </location>
    <ligand>
        <name>Mg(2+)</name>
        <dbReference type="ChEBI" id="CHEBI:18420"/>
        <note>shared with alpha subunit</note>
    </ligand>
</feature>
<dbReference type="FunFam" id="2.40.50.140:FF:000045">
    <property type="entry name" value="Phenylalanine--tRNA ligase beta subunit"/>
    <property type="match status" value="1"/>
</dbReference>
<reference evidence="20 21" key="1">
    <citation type="journal article" date="2018" name="ISME J.">
        <title>A methanotrophic archaeon couples anaerobic oxidation of methane to Fe(III) reduction.</title>
        <authorList>
            <person name="Cai C."/>
            <person name="Leu A.O."/>
            <person name="Xie G.J."/>
            <person name="Guo J."/>
            <person name="Feng Y."/>
            <person name="Zhao J.X."/>
            <person name="Tyson G.W."/>
            <person name="Yuan Z."/>
            <person name="Hu S."/>
        </authorList>
    </citation>
    <scope>NUCLEOTIDE SEQUENCE [LARGE SCALE GENOMIC DNA]</scope>
    <source>
        <strain evidence="20">FeB_12</strain>
    </source>
</reference>
<evidence type="ECO:0000256" key="15">
    <source>
        <dbReference type="HAMAP-Rule" id="MF_00283"/>
    </source>
</evidence>
<dbReference type="SUPFAM" id="SSF54991">
    <property type="entry name" value="Anticodon-binding domain of PheRS"/>
    <property type="match status" value="1"/>
</dbReference>
<dbReference type="EC" id="6.1.1.20" evidence="15"/>
<accession>A0A855X4U9</accession>
<evidence type="ECO:0000256" key="13">
    <source>
        <dbReference type="ARBA" id="ARBA00023146"/>
    </source>
</evidence>
<feature type="domain" description="B5" evidence="19">
    <location>
        <begin position="401"/>
        <end position="475"/>
    </location>
</feature>
<dbReference type="GO" id="GO:0006432">
    <property type="term" value="P:phenylalanyl-tRNA aminoacylation"/>
    <property type="evidence" value="ECO:0007669"/>
    <property type="project" value="UniProtKB-UniRule"/>
</dbReference>
<feature type="binding site" evidence="15">
    <location>
        <position position="459"/>
    </location>
    <ligand>
        <name>Mg(2+)</name>
        <dbReference type="ChEBI" id="CHEBI:18420"/>
        <note>shared with alpha subunit</note>
    </ligand>
</feature>
<proteinExistence type="inferred from homology"/>
<feature type="domain" description="FDX-ACB" evidence="18">
    <location>
        <begin position="699"/>
        <end position="792"/>
    </location>
</feature>
<evidence type="ECO:0000256" key="10">
    <source>
        <dbReference type="ARBA" id="ARBA00022842"/>
    </source>
</evidence>
<dbReference type="Gene3D" id="3.50.40.10">
    <property type="entry name" value="Phenylalanyl-trna Synthetase, Chain B, domain 3"/>
    <property type="match status" value="1"/>
</dbReference>
<dbReference type="InterPro" id="IPR045060">
    <property type="entry name" value="Phe-tRNA-ligase_IIc_bsu"/>
</dbReference>
<keyword evidence="7 15" id="KW-0479">Metal-binding</keyword>
<organism evidence="20 21">
    <name type="scientific">candidate division GN15 bacterium</name>
    <dbReference type="NCBI Taxonomy" id="2072418"/>
    <lineage>
        <taxon>Bacteria</taxon>
        <taxon>candidate division GN15</taxon>
    </lineage>
</organism>
<dbReference type="FunFam" id="3.30.70.380:FF:000001">
    <property type="entry name" value="Phenylalanine--tRNA ligase beta subunit"/>
    <property type="match status" value="1"/>
</dbReference>
<evidence type="ECO:0000256" key="2">
    <source>
        <dbReference type="ARBA" id="ARBA00008653"/>
    </source>
</evidence>
<keyword evidence="9 15" id="KW-0067">ATP-binding</keyword>
<dbReference type="InterPro" id="IPR005146">
    <property type="entry name" value="B3/B4_tRNA-bd"/>
</dbReference>
<keyword evidence="8 15" id="KW-0547">Nucleotide-binding</keyword>
<name>A0A855X4U9_9BACT</name>
<dbReference type="SMART" id="SM00874">
    <property type="entry name" value="B5"/>
    <property type="match status" value="1"/>
</dbReference>
<dbReference type="InterPro" id="IPR036690">
    <property type="entry name" value="Fdx_antiC-bd_sf"/>
</dbReference>
<dbReference type="EMBL" id="PQAP01000109">
    <property type="protein sequence ID" value="PWB71583.1"/>
    <property type="molecule type" value="Genomic_DNA"/>
</dbReference>